<feature type="compositionally biased region" description="Basic and acidic residues" evidence="12">
    <location>
        <begin position="730"/>
        <end position="797"/>
    </location>
</feature>
<dbReference type="EMBL" id="CP009247">
    <property type="protein sequence ID" value="APT88660.1"/>
    <property type="molecule type" value="Genomic_DNA"/>
</dbReference>
<dbReference type="AlphaFoldDB" id="A0A1L7CS41"/>
<keyword evidence="8 10" id="KW-0346">Stress response</keyword>
<dbReference type="GO" id="GO:0003724">
    <property type="term" value="F:RNA helicase activity"/>
    <property type="evidence" value="ECO:0007669"/>
    <property type="project" value="UniProtKB-UniRule"/>
</dbReference>
<dbReference type="GO" id="GO:0016887">
    <property type="term" value="F:ATP hydrolysis activity"/>
    <property type="evidence" value="ECO:0007669"/>
    <property type="project" value="RHEA"/>
</dbReference>
<dbReference type="GO" id="GO:0033592">
    <property type="term" value="F:RNA strand annealing activity"/>
    <property type="evidence" value="ECO:0007669"/>
    <property type="project" value="TreeGrafter"/>
</dbReference>
<feature type="compositionally biased region" description="Polar residues" evidence="12">
    <location>
        <begin position="31"/>
        <end position="46"/>
    </location>
</feature>
<keyword evidence="3 10" id="KW-0547">Nucleotide-binding</keyword>
<keyword evidence="4 10" id="KW-0378">Hydrolase</keyword>
<feature type="domain" description="DEAD-box RNA helicase Q" evidence="15">
    <location>
        <begin position="149"/>
        <end position="177"/>
    </location>
</feature>
<dbReference type="PROSITE" id="PS00039">
    <property type="entry name" value="DEAD_ATP_HELICASE"/>
    <property type="match status" value="1"/>
</dbReference>
<evidence type="ECO:0000256" key="11">
    <source>
        <dbReference type="PROSITE-ProRule" id="PRU00552"/>
    </source>
</evidence>
<feature type="compositionally biased region" description="Basic and acidic residues" evidence="12">
    <location>
        <begin position="578"/>
        <end position="613"/>
    </location>
</feature>
<keyword evidence="17" id="KW-1185">Reference proteome</keyword>
<dbReference type="PROSITE" id="PS51192">
    <property type="entry name" value="HELICASE_ATP_BIND_1"/>
    <property type="match status" value="1"/>
</dbReference>
<dbReference type="GO" id="GO:0005840">
    <property type="term" value="C:ribosome"/>
    <property type="evidence" value="ECO:0007669"/>
    <property type="project" value="TreeGrafter"/>
</dbReference>
<dbReference type="InterPro" id="IPR028618">
    <property type="entry name" value="DEAD_helicase_DeaD"/>
</dbReference>
<dbReference type="GO" id="GO:0000027">
    <property type="term" value="P:ribosomal large subunit assembly"/>
    <property type="evidence" value="ECO:0007669"/>
    <property type="project" value="UniProtKB-UniRule"/>
</dbReference>
<feature type="compositionally biased region" description="Basic and acidic residues" evidence="12">
    <location>
        <begin position="98"/>
        <end position="138"/>
    </location>
</feature>
<dbReference type="PROSITE" id="PS51194">
    <property type="entry name" value="HELICASE_CTER"/>
    <property type="match status" value="1"/>
</dbReference>
<dbReference type="SMART" id="SM00490">
    <property type="entry name" value="HELICc"/>
    <property type="match status" value="1"/>
</dbReference>
<dbReference type="PANTHER" id="PTHR47963">
    <property type="entry name" value="DEAD-BOX ATP-DEPENDENT RNA HELICASE 47, MITOCHONDRIAL"/>
    <property type="match status" value="1"/>
</dbReference>
<protein>
    <recommendedName>
        <fullName evidence="10">ATP-dependent RNA helicase DeaD</fullName>
        <ecNumber evidence="10">3.6.4.13</ecNumber>
    </recommendedName>
    <alternativeName>
        <fullName evidence="10">Cold-shock DEAD box protein A</fullName>
    </alternativeName>
</protein>
<keyword evidence="5 10" id="KW-0347">Helicase</keyword>
<dbReference type="SMART" id="SM00487">
    <property type="entry name" value="DEXDc"/>
    <property type="match status" value="1"/>
</dbReference>
<dbReference type="GO" id="GO:0006401">
    <property type="term" value="P:RNA catabolic process"/>
    <property type="evidence" value="ECO:0007669"/>
    <property type="project" value="UniProtKB-UniRule"/>
</dbReference>
<dbReference type="Pfam" id="PF00270">
    <property type="entry name" value="DEAD"/>
    <property type="match status" value="1"/>
</dbReference>
<gene>
    <name evidence="10" type="primary">deaD</name>
    <name evidence="10" type="synonym">csdA</name>
    <name evidence="16" type="ORF">CFRA_04640</name>
</gene>
<dbReference type="InterPro" id="IPR012677">
    <property type="entry name" value="Nucleotide-bd_a/b_plait_sf"/>
</dbReference>
<dbReference type="Pfam" id="PF00271">
    <property type="entry name" value="Helicase_C"/>
    <property type="match status" value="1"/>
</dbReference>
<dbReference type="CDD" id="cd12499">
    <property type="entry name" value="RRM_EcCsdA_like"/>
    <property type="match status" value="1"/>
</dbReference>
<dbReference type="InterPro" id="IPR001650">
    <property type="entry name" value="Helicase_C-like"/>
</dbReference>
<evidence type="ECO:0000256" key="5">
    <source>
        <dbReference type="ARBA" id="ARBA00022806"/>
    </source>
</evidence>
<evidence type="ECO:0000256" key="2">
    <source>
        <dbReference type="ARBA" id="ARBA00022490"/>
    </source>
</evidence>
<evidence type="ECO:0000256" key="10">
    <source>
        <dbReference type="HAMAP-Rule" id="MF_00964"/>
    </source>
</evidence>
<evidence type="ECO:0000256" key="3">
    <source>
        <dbReference type="ARBA" id="ARBA00022741"/>
    </source>
</evidence>
<accession>A0A1L7CS41</accession>
<evidence type="ECO:0000256" key="4">
    <source>
        <dbReference type="ARBA" id="ARBA00022801"/>
    </source>
</evidence>
<dbReference type="CDD" id="cd00268">
    <property type="entry name" value="DEADc"/>
    <property type="match status" value="1"/>
</dbReference>
<dbReference type="EC" id="3.6.4.13" evidence="10"/>
<dbReference type="InterPro" id="IPR034415">
    <property type="entry name" value="CsdA_RRM"/>
</dbReference>
<feature type="domain" description="Helicase ATP-binding" evidence="13">
    <location>
        <begin position="180"/>
        <end position="351"/>
    </location>
</feature>
<evidence type="ECO:0000259" key="13">
    <source>
        <dbReference type="PROSITE" id="PS51192"/>
    </source>
</evidence>
<evidence type="ECO:0000256" key="6">
    <source>
        <dbReference type="ARBA" id="ARBA00022840"/>
    </source>
</evidence>
<feature type="domain" description="Helicase C-terminal" evidence="14">
    <location>
        <begin position="378"/>
        <end position="522"/>
    </location>
</feature>
<evidence type="ECO:0000256" key="12">
    <source>
        <dbReference type="SAM" id="MobiDB-lite"/>
    </source>
</evidence>
<feature type="region of interest" description="Disordered" evidence="12">
    <location>
        <begin position="1"/>
        <end position="156"/>
    </location>
</feature>
<evidence type="ECO:0000256" key="7">
    <source>
        <dbReference type="ARBA" id="ARBA00022884"/>
    </source>
</evidence>
<dbReference type="SUPFAM" id="SSF52540">
    <property type="entry name" value="P-loop containing nucleoside triphosphate hydrolases"/>
    <property type="match status" value="1"/>
</dbReference>
<dbReference type="InterPro" id="IPR014001">
    <property type="entry name" value="Helicase_ATP-bd"/>
</dbReference>
<dbReference type="GO" id="GO:0005524">
    <property type="term" value="F:ATP binding"/>
    <property type="evidence" value="ECO:0007669"/>
    <property type="project" value="UniProtKB-UniRule"/>
</dbReference>
<keyword evidence="2 10" id="KW-0963">Cytoplasm</keyword>
<feature type="region of interest" description="Disordered" evidence="12">
    <location>
        <begin position="685"/>
        <end position="797"/>
    </location>
</feature>
<comment type="catalytic activity">
    <reaction evidence="9 10">
        <text>ATP + H2O = ADP + phosphate + H(+)</text>
        <dbReference type="Rhea" id="RHEA:13065"/>
        <dbReference type="ChEBI" id="CHEBI:15377"/>
        <dbReference type="ChEBI" id="CHEBI:15378"/>
        <dbReference type="ChEBI" id="CHEBI:30616"/>
        <dbReference type="ChEBI" id="CHEBI:43474"/>
        <dbReference type="ChEBI" id="CHEBI:456216"/>
        <dbReference type="EC" id="3.6.4.13"/>
    </reaction>
</comment>
<evidence type="ECO:0000256" key="1">
    <source>
        <dbReference type="ARBA" id="ARBA00004496"/>
    </source>
</evidence>
<comment type="subcellular location">
    <subcellularLocation>
        <location evidence="1 10">Cytoplasm</location>
    </subcellularLocation>
</comment>
<organism evidence="16 17">
    <name type="scientific">Corynebacterium frankenforstense DSM 45800</name>
    <dbReference type="NCBI Taxonomy" id="1437875"/>
    <lineage>
        <taxon>Bacteria</taxon>
        <taxon>Bacillati</taxon>
        <taxon>Actinomycetota</taxon>
        <taxon>Actinomycetes</taxon>
        <taxon>Mycobacteriales</taxon>
        <taxon>Corynebacteriaceae</taxon>
        <taxon>Corynebacterium</taxon>
    </lineage>
</organism>
<feature type="region of interest" description="Disordered" evidence="12">
    <location>
        <begin position="575"/>
        <end position="613"/>
    </location>
</feature>
<dbReference type="Pfam" id="PF25399">
    <property type="entry name" value="DeaD_dimer"/>
    <property type="match status" value="1"/>
</dbReference>
<dbReference type="FunFam" id="3.40.50.300:FF:000108">
    <property type="entry name" value="ATP-dependent RNA helicase RhlE"/>
    <property type="match status" value="1"/>
</dbReference>
<keyword evidence="6 10" id="KW-0067">ATP-binding</keyword>
<dbReference type="InterPro" id="IPR005580">
    <property type="entry name" value="DbpA/CsdA_RNA-bd_dom"/>
</dbReference>
<dbReference type="InterPro" id="IPR044742">
    <property type="entry name" value="DEAD/DEAH_RhlB"/>
</dbReference>
<evidence type="ECO:0000256" key="8">
    <source>
        <dbReference type="ARBA" id="ARBA00023016"/>
    </source>
</evidence>
<keyword evidence="7 10" id="KW-0694">RNA-binding</keyword>
<dbReference type="Gene3D" id="3.30.70.330">
    <property type="match status" value="1"/>
</dbReference>
<comment type="similarity">
    <text evidence="10">Belongs to the DEAD box helicase family. DeaD/CsdA subfamily.</text>
</comment>
<dbReference type="KEGG" id="cfk:CFRA_04640"/>
<comment type="function">
    <text evidence="10">DEAD-box RNA helicase involved in various cellular processes at low temperature, including ribosome biogenesis, mRNA degradation and translation initiation.</text>
</comment>
<dbReference type="InterPro" id="IPR057325">
    <property type="entry name" value="DeaD_dimer"/>
</dbReference>
<proteinExistence type="inferred from homology"/>
<dbReference type="InterPro" id="IPR011545">
    <property type="entry name" value="DEAD/DEAH_box_helicase_dom"/>
</dbReference>
<dbReference type="GO" id="GO:0070417">
    <property type="term" value="P:cellular response to cold"/>
    <property type="evidence" value="ECO:0007669"/>
    <property type="project" value="InterPro"/>
</dbReference>
<dbReference type="GO" id="GO:0005829">
    <property type="term" value="C:cytosol"/>
    <property type="evidence" value="ECO:0007669"/>
    <property type="project" value="TreeGrafter"/>
</dbReference>
<dbReference type="PANTHER" id="PTHR47963:SF8">
    <property type="entry name" value="ATP-DEPENDENT RNA HELICASE DEAD"/>
    <property type="match status" value="1"/>
</dbReference>
<reference evidence="16 17" key="1">
    <citation type="submission" date="2014-08" db="EMBL/GenBank/DDBJ databases">
        <title>Complete genome sequence of Corynebacterium frankenforstense ST18(T) (=DSM 45800(T)), isolated from raw cow milk.</title>
        <authorList>
            <person name="Ruckert C."/>
            <person name="Albersmeier A."/>
            <person name="Winkler A."/>
            <person name="Lipski A."/>
            <person name="Kalinowski J."/>
        </authorList>
    </citation>
    <scope>NUCLEOTIDE SEQUENCE [LARGE SCALE GENOMIC DNA]</scope>
    <source>
        <strain evidence="16 17">ST18</strain>
    </source>
</reference>
<dbReference type="CDD" id="cd18787">
    <property type="entry name" value="SF2_C_DEAD"/>
    <property type="match status" value="1"/>
</dbReference>
<sequence length="797" mass="88913">MSITENAAGGENAPENVDESVNREDSRGVEAQTSENTRAADQAGQTENDDEKKDSAAEGGAEAAADAHVAEGTASESDGAEDMDDKERVEQGAENENDDAKGAENKDDAAQDAGADGKTEENTDDKSGTSGADEKSEKDDENDKNDDAPGFDALSLPDDVVEAVRKVGFEQPSAIQQETIPLLMQGRDVVGLAQTGTGKTAAFALPILARIDRSQRHPQALVLAPTRELALQVADSFQQFADHLGGIHILPIYGGQAYGIQLGGLRRGAHIIVGTPGRVIDHLERGSLDISNLRFLVLDEADEMLNMGFQEDVERILEDTPEHKQVALFSATMPNGIRRISKQYLDNPAEVTVKAETRTATNITQRWLHVAHRNKLDALTRILEVTEFEAMIIFVRTKSETEEVAEKLRARGFSAAAINGDVAQAQRERTVDQLRDGRLDILVATDVAARGLDVERISHVLNFDIPHDTESYVHRIGRTGRAGRTGEAILFVTPRERRMLRTIERVTNAPLAEMDLPTVDEVNESRKSRFADSITESLEDPQLELFRGLVKAYSEAHDTPLEDIAAALATQAQIGDEFLMKEPPKDARRDRRDRRDRDRDRDRGDRRGRGRFEAGEGKAMYRIAVGKRQHVRPGAIVGALANEGGLNSRDFGRISIFGSHSLVELPEDLPGEVFERLEETRISGQLINLERDTGRPPRDRDRDNYRDRGRGRRDDRRGGHRDHHDRRGGHRDDRRDDRRGGYRDRDDRRGGYRDRDDRRGGHRGGNRDRDDRRGGYRDRDDRRGGHRGGNRDRRDRW</sequence>
<evidence type="ECO:0000313" key="16">
    <source>
        <dbReference type="EMBL" id="APT88660.1"/>
    </source>
</evidence>
<dbReference type="Pfam" id="PF03880">
    <property type="entry name" value="DbpA"/>
    <property type="match status" value="1"/>
</dbReference>
<feature type="compositionally biased region" description="Low complexity" evidence="12">
    <location>
        <begin position="57"/>
        <end position="74"/>
    </location>
</feature>
<dbReference type="InterPro" id="IPR000629">
    <property type="entry name" value="RNA-helicase_DEAD-box_CS"/>
</dbReference>
<dbReference type="HAMAP" id="MF_00964">
    <property type="entry name" value="DEAD_helicase_DeaD"/>
    <property type="match status" value="1"/>
</dbReference>
<dbReference type="RefSeq" id="WP_415684175.1">
    <property type="nucleotide sequence ID" value="NZ_CP009247.1"/>
</dbReference>
<feature type="short sequence motif" description="Q motif" evidence="11">
    <location>
        <begin position="149"/>
        <end position="177"/>
    </location>
</feature>
<dbReference type="Gene3D" id="3.40.50.300">
    <property type="entry name" value="P-loop containing nucleotide triphosphate hydrolases"/>
    <property type="match status" value="2"/>
</dbReference>
<dbReference type="InterPro" id="IPR014014">
    <property type="entry name" value="RNA_helicase_DEAD_Q_motif"/>
</dbReference>
<evidence type="ECO:0000313" key="17">
    <source>
        <dbReference type="Proteomes" id="UP000185434"/>
    </source>
</evidence>
<dbReference type="InterPro" id="IPR050547">
    <property type="entry name" value="DEAD_box_RNA_helicases"/>
</dbReference>
<name>A0A1L7CS41_9CORY</name>
<evidence type="ECO:0000259" key="15">
    <source>
        <dbReference type="PROSITE" id="PS51195"/>
    </source>
</evidence>
<feature type="compositionally biased region" description="Basic residues" evidence="12">
    <location>
        <begin position="718"/>
        <end position="729"/>
    </location>
</feature>
<dbReference type="Proteomes" id="UP000185434">
    <property type="component" value="Chromosome"/>
</dbReference>
<evidence type="ECO:0000259" key="14">
    <source>
        <dbReference type="PROSITE" id="PS51194"/>
    </source>
</evidence>
<dbReference type="FunFam" id="3.30.70.330:FF:000068">
    <property type="entry name" value="ATP-dependent RNA helicase DeaD"/>
    <property type="match status" value="1"/>
</dbReference>
<evidence type="ECO:0000256" key="9">
    <source>
        <dbReference type="ARBA" id="ARBA00047984"/>
    </source>
</evidence>
<dbReference type="STRING" id="1437875.CFRA_04640"/>
<dbReference type="InterPro" id="IPR027417">
    <property type="entry name" value="P-loop_NTPase"/>
</dbReference>
<dbReference type="PROSITE" id="PS51195">
    <property type="entry name" value="Q_MOTIF"/>
    <property type="match status" value="1"/>
</dbReference>
<feature type="compositionally biased region" description="Basic and acidic residues" evidence="12">
    <location>
        <begin position="689"/>
        <end position="717"/>
    </location>
</feature>